<keyword evidence="2" id="KW-0472">Membrane</keyword>
<evidence type="ECO:0000313" key="3">
    <source>
        <dbReference type="EMBL" id="MCZ4279652.1"/>
    </source>
</evidence>
<dbReference type="EMBL" id="JAPWGY010000001">
    <property type="protein sequence ID" value="MCZ4279652.1"/>
    <property type="molecule type" value="Genomic_DNA"/>
</dbReference>
<evidence type="ECO:0000256" key="1">
    <source>
        <dbReference type="SAM" id="MobiDB-lite"/>
    </source>
</evidence>
<dbReference type="RefSeq" id="WP_269421852.1">
    <property type="nucleotide sequence ID" value="NZ_JAPWGY010000001.1"/>
</dbReference>
<keyword evidence="2" id="KW-0812">Transmembrane</keyword>
<sequence length="353" mass="40072">MAKRDLFSLIAKQAALRKAASARTNAAERRKRDSEARKKEIEAERDRQALLLLEEHRGALFHINELLDSREKMMAASSSSFSGQPVSPSAMMEQLREFRHYVGELEQSDFPDLSDKEYLVKTRQRVAEQWEATCQRCGQLMRDVVRHKSELQQHRRELEQLYPLIFLRDRMRAGRFWFDGGVTRLRIGLGFGAFILLLSILSLGESRYQDLLFVVTGGFLLCLLGLFGCSLMQKGAKDKLRQELDLLCKSENCPPPVIAKDYFDLDGVEHLIPNDLATIVYGKRYRTKGKSGHPERDTSQEAEREAARLTSAGLSGITDAIESELRGIRLQLAELDRELGWEAAAESPPKTTT</sequence>
<comment type="caution">
    <text evidence="3">The sequence shown here is derived from an EMBL/GenBank/DDBJ whole genome shotgun (WGS) entry which is preliminary data.</text>
</comment>
<evidence type="ECO:0000256" key="2">
    <source>
        <dbReference type="SAM" id="Phobius"/>
    </source>
</evidence>
<evidence type="ECO:0000313" key="4">
    <source>
        <dbReference type="Proteomes" id="UP001069802"/>
    </source>
</evidence>
<feature type="region of interest" description="Disordered" evidence="1">
    <location>
        <begin position="21"/>
        <end position="40"/>
    </location>
</feature>
<reference evidence="3" key="1">
    <citation type="submission" date="2022-12" db="EMBL/GenBank/DDBJ databases">
        <title>Bacterial isolates from different developmental stages of Nematostella vectensis.</title>
        <authorList>
            <person name="Fraune S."/>
        </authorList>
    </citation>
    <scope>NUCLEOTIDE SEQUENCE</scope>
    <source>
        <strain evidence="3">G21630-S1</strain>
    </source>
</reference>
<name>A0ABT4LEZ0_9PROT</name>
<organism evidence="3 4">
    <name type="scientific">Kiloniella laminariae</name>
    <dbReference type="NCBI Taxonomy" id="454162"/>
    <lineage>
        <taxon>Bacteria</taxon>
        <taxon>Pseudomonadati</taxon>
        <taxon>Pseudomonadota</taxon>
        <taxon>Alphaproteobacteria</taxon>
        <taxon>Rhodospirillales</taxon>
        <taxon>Kiloniellaceae</taxon>
        <taxon>Kiloniella</taxon>
    </lineage>
</organism>
<proteinExistence type="predicted"/>
<protein>
    <submittedName>
        <fullName evidence="3">Uncharacterized protein</fullName>
    </submittedName>
</protein>
<keyword evidence="2" id="KW-1133">Transmembrane helix</keyword>
<accession>A0ABT4LEZ0</accession>
<dbReference type="Proteomes" id="UP001069802">
    <property type="component" value="Unassembled WGS sequence"/>
</dbReference>
<keyword evidence="4" id="KW-1185">Reference proteome</keyword>
<feature type="compositionally biased region" description="Basic and acidic residues" evidence="1">
    <location>
        <begin position="26"/>
        <end position="40"/>
    </location>
</feature>
<gene>
    <name evidence="3" type="ORF">O4H49_02605</name>
</gene>
<feature type="transmembrane region" description="Helical" evidence="2">
    <location>
        <begin position="185"/>
        <end position="205"/>
    </location>
</feature>
<feature type="transmembrane region" description="Helical" evidence="2">
    <location>
        <begin position="211"/>
        <end position="232"/>
    </location>
</feature>